<keyword evidence="2" id="KW-0378">Hydrolase</keyword>
<proteinExistence type="predicted"/>
<dbReference type="CDD" id="cd09898">
    <property type="entry name" value="H3TH_53EXO"/>
    <property type="match status" value="1"/>
</dbReference>
<dbReference type="InterPro" id="IPR038969">
    <property type="entry name" value="FEN"/>
</dbReference>
<dbReference type="InterPro" id="IPR002421">
    <property type="entry name" value="5-3_exonuclease"/>
</dbReference>
<evidence type="ECO:0000313" key="5">
    <source>
        <dbReference type="EMBL" id="PIV25369.1"/>
    </source>
</evidence>
<dbReference type="PANTHER" id="PTHR42646:SF2">
    <property type="entry name" value="5'-3' EXONUCLEASE FAMILY PROTEIN"/>
    <property type="match status" value="1"/>
</dbReference>
<dbReference type="Pfam" id="PF02739">
    <property type="entry name" value="5_3_exonuc_N"/>
    <property type="match status" value="1"/>
</dbReference>
<dbReference type="Proteomes" id="UP000229966">
    <property type="component" value="Unassembled WGS sequence"/>
</dbReference>
<evidence type="ECO:0000313" key="6">
    <source>
        <dbReference type="Proteomes" id="UP000229966"/>
    </source>
</evidence>
<comment type="caution">
    <text evidence="5">The sequence shown here is derived from an EMBL/GenBank/DDBJ whole genome shotgun (WGS) entry which is preliminary data.</text>
</comment>
<dbReference type="GO" id="GO:0033567">
    <property type="term" value="P:DNA replication, Okazaki fragment processing"/>
    <property type="evidence" value="ECO:0007669"/>
    <property type="project" value="InterPro"/>
</dbReference>
<dbReference type="InterPro" id="IPR020045">
    <property type="entry name" value="DNA_polI_H3TH"/>
</dbReference>
<name>A0A2M7CIC1_9BACT</name>
<dbReference type="InterPro" id="IPR020046">
    <property type="entry name" value="5-3_exonucl_a-hlix_arch_N"/>
</dbReference>
<evidence type="ECO:0000256" key="3">
    <source>
        <dbReference type="ARBA" id="ARBA00023125"/>
    </source>
</evidence>
<evidence type="ECO:0000259" key="4">
    <source>
        <dbReference type="SMART" id="SM00475"/>
    </source>
</evidence>
<evidence type="ECO:0000256" key="1">
    <source>
        <dbReference type="ARBA" id="ARBA00022722"/>
    </source>
</evidence>
<dbReference type="GO" id="GO:0017108">
    <property type="term" value="F:5'-flap endonuclease activity"/>
    <property type="evidence" value="ECO:0007669"/>
    <property type="project" value="InterPro"/>
</dbReference>
<dbReference type="InterPro" id="IPR036279">
    <property type="entry name" value="5-3_exonuclease_C_sf"/>
</dbReference>
<dbReference type="GO" id="GO:0008409">
    <property type="term" value="F:5'-3' exonuclease activity"/>
    <property type="evidence" value="ECO:0007669"/>
    <property type="project" value="InterPro"/>
</dbReference>
<dbReference type="SMART" id="SM00475">
    <property type="entry name" value="53EXOc"/>
    <property type="match status" value="1"/>
</dbReference>
<dbReference type="CDD" id="cd09859">
    <property type="entry name" value="PIN_53EXO"/>
    <property type="match status" value="1"/>
</dbReference>
<dbReference type="FunFam" id="1.10.150.20:FF:000003">
    <property type="entry name" value="DNA polymerase I"/>
    <property type="match status" value="1"/>
</dbReference>
<dbReference type="SUPFAM" id="SSF47807">
    <property type="entry name" value="5' to 3' exonuclease, C-terminal subdomain"/>
    <property type="match status" value="1"/>
</dbReference>
<dbReference type="InterPro" id="IPR029060">
    <property type="entry name" value="PIN-like_dom_sf"/>
</dbReference>
<reference evidence="6" key="1">
    <citation type="submission" date="2017-09" db="EMBL/GenBank/DDBJ databases">
        <title>Depth-based differentiation of microbial function through sediment-hosted aquifers and enrichment of novel symbionts in the deep terrestrial subsurface.</title>
        <authorList>
            <person name="Probst A.J."/>
            <person name="Ladd B."/>
            <person name="Jarett J.K."/>
            <person name="Geller-Mcgrath D.E."/>
            <person name="Sieber C.M.K."/>
            <person name="Emerson J.B."/>
            <person name="Anantharaman K."/>
            <person name="Thomas B.C."/>
            <person name="Malmstrom R."/>
            <person name="Stieglmeier M."/>
            <person name="Klingl A."/>
            <person name="Woyke T."/>
            <person name="Ryan C.M."/>
            <person name="Banfield J.F."/>
        </authorList>
    </citation>
    <scope>NUCLEOTIDE SEQUENCE [LARGE SCALE GENOMIC DNA]</scope>
</reference>
<dbReference type="AlphaFoldDB" id="A0A2M7CIC1"/>
<dbReference type="Gene3D" id="1.10.150.20">
    <property type="entry name" value="5' to 3' exonuclease, C-terminal subdomain"/>
    <property type="match status" value="1"/>
</dbReference>
<protein>
    <recommendedName>
        <fullName evidence="4">5'-3' exonuclease domain-containing protein</fullName>
    </recommendedName>
</protein>
<dbReference type="Gene3D" id="3.40.50.1010">
    <property type="entry name" value="5'-nuclease"/>
    <property type="match status" value="1"/>
</dbReference>
<sequence>MPLILIFDGNSIMHRAYHAIPPLTSPTGELVNSVYGFFSIWLAAVKRFQPDSTAVAFDTKGPTFRDKLFQEYKAKRVKPPDNFYQQIPIIKQLLKDIEVPMLEKNGFEADDLIGTLAKKLAQGDWQIIIVTGDQDVFQLIDSKIRVFYPSKGLGNGDIFGEQEVFNKFGFMPERMVDFKALAGDPSDNIPGVAGIGKKTAQTLVCRYAKLDTIYQNIANLSSRTQTLLSAGKSQAELSRQLAQIDTNAPIVFSQEDSRLKNFNQEKVEQEFIKLGFKSLVSRLPKSERKNFEQQALL</sequence>
<evidence type="ECO:0000256" key="2">
    <source>
        <dbReference type="ARBA" id="ARBA00022801"/>
    </source>
</evidence>
<dbReference type="GO" id="GO:0003677">
    <property type="term" value="F:DNA binding"/>
    <property type="evidence" value="ECO:0007669"/>
    <property type="project" value="UniProtKB-KW"/>
</dbReference>
<gene>
    <name evidence="5" type="ORF">COS38_01960</name>
</gene>
<feature type="domain" description="5'-3' exonuclease" evidence="4">
    <location>
        <begin position="1"/>
        <end position="260"/>
    </location>
</feature>
<dbReference type="InterPro" id="IPR008918">
    <property type="entry name" value="HhH2"/>
</dbReference>
<dbReference type="SMART" id="SM00279">
    <property type="entry name" value="HhH2"/>
    <property type="match status" value="1"/>
</dbReference>
<keyword evidence="1" id="KW-0540">Nuclease</keyword>
<keyword evidence="3" id="KW-0238">DNA-binding</keyword>
<accession>A0A2M7CIC1</accession>
<dbReference type="SUPFAM" id="SSF88723">
    <property type="entry name" value="PIN domain-like"/>
    <property type="match status" value="1"/>
</dbReference>
<organism evidence="5 6">
    <name type="scientific">Candidatus Berkelbacteria bacterium CG03_land_8_20_14_0_80_40_36</name>
    <dbReference type="NCBI Taxonomy" id="1974509"/>
    <lineage>
        <taxon>Bacteria</taxon>
        <taxon>Candidatus Berkelbacteria</taxon>
    </lineage>
</organism>
<dbReference type="Pfam" id="PF01367">
    <property type="entry name" value="5_3_exonuc"/>
    <property type="match status" value="1"/>
</dbReference>
<dbReference type="EMBL" id="PEUM01000056">
    <property type="protein sequence ID" value="PIV25369.1"/>
    <property type="molecule type" value="Genomic_DNA"/>
</dbReference>
<dbReference type="PANTHER" id="PTHR42646">
    <property type="entry name" value="FLAP ENDONUCLEASE XNI"/>
    <property type="match status" value="1"/>
</dbReference>